<protein>
    <submittedName>
        <fullName evidence="3">F-box/kelch-repeat protein At3g23880-like</fullName>
    </submittedName>
</protein>
<dbReference type="AlphaFoldDB" id="A0A8B8M6Z5"/>
<name>A0A8B8M6Z5_ABRPR</name>
<keyword evidence="2" id="KW-1185">Reference proteome</keyword>
<dbReference type="GeneID" id="113871399"/>
<dbReference type="KEGG" id="aprc:113871399"/>
<evidence type="ECO:0000259" key="1">
    <source>
        <dbReference type="Pfam" id="PF07734"/>
    </source>
</evidence>
<feature type="domain" description="F-box associated beta-propeller type 1" evidence="1">
    <location>
        <begin position="119"/>
        <end position="246"/>
    </location>
</feature>
<dbReference type="Pfam" id="PF07734">
    <property type="entry name" value="FBA_1"/>
    <property type="match status" value="1"/>
</dbReference>
<dbReference type="InterPro" id="IPR006527">
    <property type="entry name" value="F-box-assoc_dom_typ1"/>
</dbReference>
<evidence type="ECO:0000313" key="3">
    <source>
        <dbReference type="RefSeq" id="XP_027364295.1"/>
    </source>
</evidence>
<proteinExistence type="predicted"/>
<sequence length="331" mass="38267">MGSELSNSILFEFFCKLPTQKAAQCRLLSKYWNEESSSKIFKEKHTAYIKSKESPLFVEISIHNRNVDPSRLLVLISISDKEIPKRYVTLPVRVARFGWFNIINTLNGIICFRFGTNGESSKLVMWNPTMKVHKFVPNSKPEIGTRVLLDGLCYDEGNEDYKIVSVFKKLEDGAKPWFKVFSSTNDSWSAPADLPFNVHEHIIQSWYSRGFLFFLDVDNTANKTIVQFNVNNSSFNHFELPSSTNNQVCFQGWSLFGTNVSNIERYHECLCASNCIITTMKEFHLEDEESYVIKSQCIKSNLQKTRAVLRSQYATALRKIYEHKETLTWIN</sequence>
<dbReference type="PANTHER" id="PTHR31672">
    <property type="entry name" value="BNACNNG10540D PROTEIN"/>
    <property type="match status" value="1"/>
</dbReference>
<reference evidence="2" key="1">
    <citation type="journal article" date="2019" name="Toxins">
        <title>Detection of Abrin-Like and Prepropulchellin-Like Toxin Genes and Transcripts Using Whole Genome Sequencing and Full-Length Transcript Sequencing of Abrus precatorius.</title>
        <authorList>
            <person name="Hovde B.T."/>
            <person name="Daligault H.E."/>
            <person name="Hanschen E.R."/>
            <person name="Kunde Y.A."/>
            <person name="Johnson M.B."/>
            <person name="Starkenburg S.R."/>
            <person name="Johnson S.L."/>
        </authorList>
    </citation>
    <scope>NUCLEOTIDE SEQUENCE [LARGE SCALE GENOMIC DNA]</scope>
</reference>
<dbReference type="InterPro" id="IPR050796">
    <property type="entry name" value="SCF_F-box_component"/>
</dbReference>
<dbReference type="NCBIfam" id="TIGR01640">
    <property type="entry name" value="F_box_assoc_1"/>
    <property type="match status" value="1"/>
</dbReference>
<dbReference type="InterPro" id="IPR017451">
    <property type="entry name" value="F-box-assoc_interact_dom"/>
</dbReference>
<gene>
    <name evidence="3" type="primary">LOC113871399</name>
</gene>
<dbReference type="OrthoDB" id="1724230at2759"/>
<reference evidence="3" key="2">
    <citation type="submission" date="2025-08" db="UniProtKB">
        <authorList>
            <consortium name="RefSeq"/>
        </authorList>
    </citation>
    <scope>IDENTIFICATION</scope>
    <source>
        <tissue evidence="3">Young leaves</tissue>
    </source>
</reference>
<dbReference type="RefSeq" id="XP_027364295.1">
    <property type="nucleotide sequence ID" value="XM_027508494.1"/>
</dbReference>
<accession>A0A8B8M6Z5</accession>
<dbReference type="PANTHER" id="PTHR31672:SF13">
    <property type="entry name" value="F-BOX PROTEIN CPR30-LIKE"/>
    <property type="match status" value="1"/>
</dbReference>
<evidence type="ECO:0000313" key="2">
    <source>
        <dbReference type="Proteomes" id="UP000694853"/>
    </source>
</evidence>
<organism evidence="2 3">
    <name type="scientific">Abrus precatorius</name>
    <name type="common">Indian licorice</name>
    <name type="synonym">Glycine abrus</name>
    <dbReference type="NCBI Taxonomy" id="3816"/>
    <lineage>
        <taxon>Eukaryota</taxon>
        <taxon>Viridiplantae</taxon>
        <taxon>Streptophyta</taxon>
        <taxon>Embryophyta</taxon>
        <taxon>Tracheophyta</taxon>
        <taxon>Spermatophyta</taxon>
        <taxon>Magnoliopsida</taxon>
        <taxon>eudicotyledons</taxon>
        <taxon>Gunneridae</taxon>
        <taxon>Pentapetalae</taxon>
        <taxon>rosids</taxon>
        <taxon>fabids</taxon>
        <taxon>Fabales</taxon>
        <taxon>Fabaceae</taxon>
        <taxon>Papilionoideae</taxon>
        <taxon>50 kb inversion clade</taxon>
        <taxon>NPAAA clade</taxon>
        <taxon>indigoferoid/millettioid clade</taxon>
        <taxon>Abreae</taxon>
        <taxon>Abrus</taxon>
    </lineage>
</organism>
<dbReference type="Proteomes" id="UP000694853">
    <property type="component" value="Unplaced"/>
</dbReference>